<dbReference type="InterPro" id="IPR029021">
    <property type="entry name" value="Prot-tyrosine_phosphatase-like"/>
</dbReference>
<gene>
    <name evidence="3" type="ORF">D5018_16850</name>
</gene>
<dbReference type="Gene3D" id="3.90.190.10">
    <property type="entry name" value="Protein tyrosine phosphatase superfamily"/>
    <property type="match status" value="1"/>
</dbReference>
<dbReference type="AlphaFoldDB" id="A0A3L8PSZ8"/>
<evidence type="ECO:0000256" key="1">
    <source>
        <dbReference type="SAM" id="MobiDB-lite"/>
    </source>
</evidence>
<feature type="domain" description="Tyrosine specific protein phosphatases" evidence="2">
    <location>
        <begin position="186"/>
        <end position="228"/>
    </location>
</feature>
<evidence type="ECO:0000313" key="3">
    <source>
        <dbReference type="EMBL" id="RLV58521.1"/>
    </source>
</evidence>
<dbReference type="EMBL" id="QZEI01000067">
    <property type="protein sequence ID" value="RLV58521.1"/>
    <property type="molecule type" value="Genomic_DNA"/>
</dbReference>
<evidence type="ECO:0000259" key="2">
    <source>
        <dbReference type="PROSITE" id="PS50056"/>
    </source>
</evidence>
<name>A0A3L8PSZ8_9GAMM</name>
<protein>
    <recommendedName>
        <fullName evidence="2">Tyrosine specific protein phosphatases domain-containing protein</fullName>
    </recommendedName>
</protein>
<keyword evidence="4" id="KW-1185">Reference proteome</keyword>
<sequence length="300" mass="34769">MKSSSSSFLLSFFKVTTDSLSSPADNDEGTLYSREIPAWRRCTQPVWEMDPNGFNLDRLAIVEQNEQTNNLLVRSNIPLDENGEFVYQQILNKLNAELKLTGENKLTEYNTHFTVRTLLNRLGECTEWEQMKIACEKYQERYGTSISFEPAPVLGCISSPFQCLPEKVQGWYQRAFPYYSTWTHLPHQIEKVSQAHQQPREDSRIHIQLVHCIHGADRTGMFVANYKMYHGTPFQEARIEAQKFAKTKPGYNDIDVYTHNGINQFVAYLKSVGKSGNIGNTEWDYRHKNEMPPIDKRKKE</sequence>
<dbReference type="InterPro" id="IPR000387">
    <property type="entry name" value="Tyr_Pase_dom"/>
</dbReference>
<dbReference type="SUPFAM" id="SSF52799">
    <property type="entry name" value="(Phosphotyrosine protein) phosphatases II"/>
    <property type="match status" value="1"/>
</dbReference>
<accession>A0A3L8PSZ8</accession>
<feature type="region of interest" description="Disordered" evidence="1">
    <location>
        <begin position="279"/>
        <end position="300"/>
    </location>
</feature>
<proteinExistence type="predicted"/>
<feature type="compositionally biased region" description="Basic and acidic residues" evidence="1">
    <location>
        <begin position="283"/>
        <end position="300"/>
    </location>
</feature>
<dbReference type="Proteomes" id="UP000281474">
    <property type="component" value="Unassembled WGS sequence"/>
</dbReference>
<comment type="caution">
    <text evidence="3">The sequence shown here is derived from an EMBL/GenBank/DDBJ whole genome shotgun (WGS) entry which is preliminary data.</text>
</comment>
<evidence type="ECO:0000313" key="4">
    <source>
        <dbReference type="Proteomes" id="UP000281474"/>
    </source>
</evidence>
<dbReference type="PROSITE" id="PS50056">
    <property type="entry name" value="TYR_PHOSPHATASE_2"/>
    <property type="match status" value="1"/>
</dbReference>
<dbReference type="PROSITE" id="PS00383">
    <property type="entry name" value="TYR_PHOSPHATASE_1"/>
    <property type="match status" value="1"/>
</dbReference>
<reference evidence="3 4" key="1">
    <citation type="submission" date="2018-09" db="EMBL/GenBank/DDBJ databases">
        <title>Phylogeny of the Shewanellaceae, and recommendation for two new genera, Pseudoshewanella and Parashewanella.</title>
        <authorList>
            <person name="Wang G."/>
        </authorList>
    </citation>
    <scope>NUCLEOTIDE SEQUENCE [LARGE SCALE GENOMIC DNA]</scope>
    <source>
        <strain evidence="3 4">C51</strain>
    </source>
</reference>
<dbReference type="InterPro" id="IPR016130">
    <property type="entry name" value="Tyr_Pase_AS"/>
</dbReference>
<organism evidence="3 4">
    <name type="scientific">Parashewanella curva</name>
    <dbReference type="NCBI Taxonomy" id="2338552"/>
    <lineage>
        <taxon>Bacteria</taxon>
        <taxon>Pseudomonadati</taxon>
        <taxon>Pseudomonadota</taxon>
        <taxon>Gammaproteobacteria</taxon>
        <taxon>Alteromonadales</taxon>
        <taxon>Shewanellaceae</taxon>
        <taxon>Parashewanella</taxon>
    </lineage>
</organism>